<dbReference type="EMBL" id="BSNW01000009">
    <property type="protein sequence ID" value="GLQ68810.1"/>
    <property type="molecule type" value="Genomic_DNA"/>
</dbReference>
<accession>A0ABQ5X1N1</accession>
<evidence type="ECO:0000313" key="2">
    <source>
        <dbReference type="Proteomes" id="UP001156672"/>
    </source>
</evidence>
<proteinExistence type="predicted"/>
<evidence type="ECO:0000313" key="1">
    <source>
        <dbReference type="EMBL" id="GLQ68810.1"/>
    </source>
</evidence>
<comment type="caution">
    <text evidence="1">The sequence shown here is derived from an EMBL/GenBank/DDBJ whole genome shotgun (WGS) entry which is preliminary data.</text>
</comment>
<reference evidence="2" key="1">
    <citation type="journal article" date="2019" name="Int. J. Syst. Evol. Microbiol.">
        <title>The Global Catalogue of Microorganisms (GCM) 10K type strain sequencing project: providing services to taxonomists for standard genome sequencing and annotation.</title>
        <authorList>
            <consortium name="The Broad Institute Genomics Platform"/>
            <consortium name="The Broad Institute Genome Sequencing Center for Infectious Disease"/>
            <person name="Wu L."/>
            <person name="Ma J."/>
        </authorList>
    </citation>
    <scope>NUCLEOTIDE SEQUENCE [LARGE SCALE GENOMIC DNA]</scope>
    <source>
        <strain evidence="2">NBRC 3250</strain>
    </source>
</reference>
<name>A0ABQ5X1N1_9PROT</name>
<organism evidence="1 2">
    <name type="scientific">Gluconobacter albidus</name>
    <dbReference type="NCBI Taxonomy" id="318683"/>
    <lineage>
        <taxon>Bacteria</taxon>
        <taxon>Pseudomonadati</taxon>
        <taxon>Pseudomonadota</taxon>
        <taxon>Alphaproteobacteria</taxon>
        <taxon>Acetobacterales</taxon>
        <taxon>Acetobacteraceae</taxon>
        <taxon>Gluconobacter</taxon>
    </lineage>
</organism>
<sequence>MILREKMTDKMQELSREILMDEEITHDVSGATGSLREVLFAHGEDSRWRQFSKNPGKKILLPGYCVRPERFRRP</sequence>
<dbReference type="Proteomes" id="UP001156672">
    <property type="component" value="Unassembled WGS sequence"/>
</dbReference>
<protein>
    <submittedName>
        <fullName evidence="1">Uncharacterized protein</fullName>
    </submittedName>
</protein>
<keyword evidence="2" id="KW-1185">Reference proteome</keyword>
<gene>
    <name evidence="1" type="ORF">GCM10007866_12610</name>
</gene>